<accession>A0A4C1YVC5</accession>
<gene>
    <name evidence="1" type="ORF">EVAR_55916_1</name>
</gene>
<evidence type="ECO:0000313" key="2">
    <source>
        <dbReference type="Proteomes" id="UP000299102"/>
    </source>
</evidence>
<evidence type="ECO:0000313" key="1">
    <source>
        <dbReference type="EMBL" id="GBP80098.1"/>
    </source>
</evidence>
<organism evidence="1 2">
    <name type="scientific">Eumeta variegata</name>
    <name type="common">Bagworm moth</name>
    <name type="synonym">Eumeta japonica</name>
    <dbReference type="NCBI Taxonomy" id="151549"/>
    <lineage>
        <taxon>Eukaryota</taxon>
        <taxon>Metazoa</taxon>
        <taxon>Ecdysozoa</taxon>
        <taxon>Arthropoda</taxon>
        <taxon>Hexapoda</taxon>
        <taxon>Insecta</taxon>
        <taxon>Pterygota</taxon>
        <taxon>Neoptera</taxon>
        <taxon>Endopterygota</taxon>
        <taxon>Lepidoptera</taxon>
        <taxon>Glossata</taxon>
        <taxon>Ditrysia</taxon>
        <taxon>Tineoidea</taxon>
        <taxon>Psychidae</taxon>
        <taxon>Oiketicinae</taxon>
        <taxon>Eumeta</taxon>
    </lineage>
</organism>
<keyword evidence="2" id="KW-1185">Reference proteome</keyword>
<proteinExistence type="predicted"/>
<sequence length="80" mass="9017">MLYDDDIYGPDDFGVEFPYDLRNSHQLLVDVCRSTAYGSHMHLEGPYPPTQIPCPVNGSSLFEQVTFPFTPPAQRGRTPN</sequence>
<dbReference type="EMBL" id="BGZK01001446">
    <property type="protein sequence ID" value="GBP80098.1"/>
    <property type="molecule type" value="Genomic_DNA"/>
</dbReference>
<comment type="caution">
    <text evidence="1">The sequence shown here is derived from an EMBL/GenBank/DDBJ whole genome shotgun (WGS) entry which is preliminary data.</text>
</comment>
<reference evidence="1 2" key="1">
    <citation type="journal article" date="2019" name="Commun. Biol.">
        <title>The bagworm genome reveals a unique fibroin gene that provides high tensile strength.</title>
        <authorList>
            <person name="Kono N."/>
            <person name="Nakamura H."/>
            <person name="Ohtoshi R."/>
            <person name="Tomita M."/>
            <person name="Numata K."/>
            <person name="Arakawa K."/>
        </authorList>
    </citation>
    <scope>NUCLEOTIDE SEQUENCE [LARGE SCALE GENOMIC DNA]</scope>
</reference>
<dbReference type="AlphaFoldDB" id="A0A4C1YVC5"/>
<protein>
    <submittedName>
        <fullName evidence="1">Uncharacterized protein</fullName>
    </submittedName>
</protein>
<dbReference type="Proteomes" id="UP000299102">
    <property type="component" value="Unassembled WGS sequence"/>
</dbReference>
<name>A0A4C1YVC5_EUMVA</name>